<dbReference type="HAMAP" id="MF_01844">
    <property type="entry name" value="NhaA"/>
    <property type="match status" value="1"/>
</dbReference>
<feature type="transmembrane region" description="Helical" evidence="6">
    <location>
        <begin position="20"/>
        <end position="42"/>
    </location>
</feature>
<dbReference type="Pfam" id="PF06965">
    <property type="entry name" value="Na_H_antiport_1"/>
    <property type="match status" value="1"/>
</dbReference>
<evidence type="ECO:0000313" key="8">
    <source>
        <dbReference type="Proteomes" id="UP000266441"/>
    </source>
</evidence>
<dbReference type="GO" id="GO:0015385">
    <property type="term" value="F:sodium:proton antiporter activity"/>
    <property type="evidence" value="ECO:0007669"/>
    <property type="project" value="UniProtKB-UniRule"/>
</dbReference>
<feature type="transmembrane region" description="Helical" evidence="6">
    <location>
        <begin position="209"/>
        <end position="226"/>
    </location>
</feature>
<comment type="catalytic activity">
    <reaction evidence="6">
        <text>Na(+)(in) + 2 H(+)(out) = Na(+)(out) + 2 H(+)(in)</text>
        <dbReference type="Rhea" id="RHEA:29251"/>
        <dbReference type="ChEBI" id="CHEBI:15378"/>
        <dbReference type="ChEBI" id="CHEBI:29101"/>
    </reaction>
</comment>
<dbReference type="PANTHER" id="PTHR30341:SF0">
    <property type="entry name" value="NA(+)_H(+) ANTIPORTER NHAA"/>
    <property type="match status" value="1"/>
</dbReference>
<organism evidence="7 8">
    <name type="scientific">Mariniphaga sediminis</name>
    <dbReference type="NCBI Taxonomy" id="1628158"/>
    <lineage>
        <taxon>Bacteria</taxon>
        <taxon>Pseudomonadati</taxon>
        <taxon>Bacteroidota</taxon>
        <taxon>Bacteroidia</taxon>
        <taxon>Marinilabiliales</taxon>
        <taxon>Prolixibacteraceae</taxon>
        <taxon>Mariniphaga</taxon>
    </lineage>
</organism>
<feature type="transmembrane region" description="Helical" evidence="6">
    <location>
        <begin position="409"/>
        <end position="429"/>
    </location>
</feature>
<dbReference type="EMBL" id="QWET01000002">
    <property type="protein sequence ID" value="RIH66715.1"/>
    <property type="molecule type" value="Genomic_DNA"/>
</dbReference>
<feature type="transmembrane region" description="Helical" evidence="6">
    <location>
        <begin position="125"/>
        <end position="148"/>
    </location>
</feature>
<dbReference type="GO" id="GO:0006885">
    <property type="term" value="P:regulation of pH"/>
    <property type="evidence" value="ECO:0007669"/>
    <property type="project" value="UniProtKB-UniRule"/>
</dbReference>
<dbReference type="NCBIfam" id="TIGR00773">
    <property type="entry name" value="NhaA"/>
    <property type="match status" value="1"/>
</dbReference>
<gene>
    <name evidence="6 7" type="primary">nhaA</name>
    <name evidence="7" type="ORF">D1164_03705</name>
</gene>
<dbReference type="InterPro" id="IPR023171">
    <property type="entry name" value="Na/H_antiporter_dom_sf"/>
</dbReference>
<keyword evidence="2 6" id="KW-1003">Cell membrane</keyword>
<keyword evidence="8" id="KW-1185">Reference proteome</keyword>
<evidence type="ECO:0000256" key="3">
    <source>
        <dbReference type="ARBA" id="ARBA00022692"/>
    </source>
</evidence>
<dbReference type="OrthoDB" id="9808135at2"/>
<accession>A0A399D462</accession>
<dbReference type="PANTHER" id="PTHR30341">
    <property type="entry name" value="SODIUM ION/PROTON ANTIPORTER NHAA-RELATED"/>
    <property type="match status" value="1"/>
</dbReference>
<comment type="function">
    <text evidence="6">Na(+)/H(+) antiporter that extrudes sodium in exchange for external protons.</text>
</comment>
<evidence type="ECO:0000313" key="7">
    <source>
        <dbReference type="EMBL" id="RIH66715.1"/>
    </source>
</evidence>
<proteinExistence type="inferred from homology"/>
<keyword evidence="3 6" id="KW-0812">Transmembrane</keyword>
<comment type="similarity">
    <text evidence="6">Belongs to the NhaA Na(+)/H(+) (TC 2.A.33) antiporter family.</text>
</comment>
<keyword evidence="5 6" id="KW-0472">Membrane</keyword>
<feature type="transmembrane region" description="Helical" evidence="6">
    <location>
        <begin position="185"/>
        <end position="202"/>
    </location>
</feature>
<evidence type="ECO:0000256" key="1">
    <source>
        <dbReference type="ARBA" id="ARBA00004429"/>
    </source>
</evidence>
<keyword evidence="6" id="KW-0813">Transport</keyword>
<dbReference type="GO" id="GO:0005886">
    <property type="term" value="C:plasma membrane"/>
    <property type="evidence" value="ECO:0007669"/>
    <property type="project" value="UniProtKB-SubCell"/>
</dbReference>
<evidence type="ECO:0000256" key="6">
    <source>
        <dbReference type="HAMAP-Rule" id="MF_01844"/>
    </source>
</evidence>
<name>A0A399D462_9BACT</name>
<protein>
    <recommendedName>
        <fullName evidence="6">Na(+)/H(+) antiporter NhaA</fullName>
    </recommendedName>
    <alternativeName>
        <fullName evidence="6">Sodium/proton antiporter NhaA</fullName>
    </alternativeName>
</protein>
<feature type="transmembrane region" description="Helical" evidence="6">
    <location>
        <begin position="375"/>
        <end position="397"/>
    </location>
</feature>
<keyword evidence="6" id="KW-0050">Antiport</keyword>
<evidence type="ECO:0000256" key="4">
    <source>
        <dbReference type="ARBA" id="ARBA00022989"/>
    </source>
</evidence>
<keyword evidence="6" id="KW-0739">Sodium transport</keyword>
<feature type="transmembrane region" description="Helical" evidence="6">
    <location>
        <begin position="160"/>
        <end position="179"/>
    </location>
</feature>
<evidence type="ECO:0000256" key="2">
    <source>
        <dbReference type="ARBA" id="ARBA00022475"/>
    </source>
</evidence>
<dbReference type="Proteomes" id="UP000266441">
    <property type="component" value="Unassembled WGS sequence"/>
</dbReference>
<evidence type="ECO:0000256" key="5">
    <source>
        <dbReference type="ARBA" id="ARBA00023136"/>
    </source>
</evidence>
<sequence>MENTLNPIQRFFRSESVSGILLIVATIAALIVANSPLAHYYHEFWDETSLSFSFKNFELSKPMHYWVNDGLMAIFFFLIGLEIKREILTGNLSSVRSSLLPIFAAVGGMLIPAGIYLALNYSNDALLNGWAIPMATDIAFSLGILALLGKRVPLPLKIFLAALAIVDDIGAVLAIAVFYTSDINYTALLVAGGGLLILILLNMANTRNIWFYIPVAVFLLWLPLLLSGVHATMAGVLAAFTIPAKRSILSQDFIQNIHHNLGNLEKSQHKESRFALSRRQFESIENISDQCEKVNSPLQKLEHSLQYFSIFIIMPVFAFANTGIELAGGNFLAGETATLPIGIILGLALGKPIGITLLSYIAIKTKLADLPKGIKMVHILGTGFLGGIGFTMSIFITELAFKTGGYTDTAKLSVLIASVIAGAFGYFILRAKLKPVQ</sequence>
<feature type="transmembrane region" description="Helical" evidence="6">
    <location>
        <begin position="339"/>
        <end position="363"/>
    </location>
</feature>
<dbReference type="RefSeq" id="WP_119348587.1">
    <property type="nucleotide sequence ID" value="NZ_QWET01000002.1"/>
</dbReference>
<comment type="caution">
    <text evidence="7">The sequence shown here is derived from an EMBL/GenBank/DDBJ whole genome shotgun (WGS) entry which is preliminary data.</text>
</comment>
<keyword evidence="6" id="KW-0915">Sodium</keyword>
<dbReference type="InterPro" id="IPR004670">
    <property type="entry name" value="NhaA"/>
</dbReference>
<feature type="transmembrane region" description="Helical" evidence="6">
    <location>
        <begin position="99"/>
        <end position="119"/>
    </location>
</feature>
<feature type="transmembrane region" description="Helical" evidence="6">
    <location>
        <begin position="307"/>
        <end position="327"/>
    </location>
</feature>
<feature type="transmembrane region" description="Helical" evidence="6">
    <location>
        <begin position="62"/>
        <end position="79"/>
    </location>
</feature>
<keyword evidence="4 6" id="KW-1133">Transmembrane helix</keyword>
<keyword evidence="6" id="KW-0406">Ion transport</keyword>
<dbReference type="Gene3D" id="1.20.1530.10">
    <property type="entry name" value="Na+/H+ antiporter like domain"/>
    <property type="match status" value="1"/>
</dbReference>
<comment type="subcellular location">
    <subcellularLocation>
        <location evidence="1">Cell inner membrane</location>
        <topology evidence="1">Multi-pass membrane protein</topology>
    </subcellularLocation>
    <subcellularLocation>
        <location evidence="6">Cell membrane</location>
        <topology evidence="6">Multi-pass membrane protein</topology>
    </subcellularLocation>
</comment>
<dbReference type="AlphaFoldDB" id="A0A399D462"/>
<reference evidence="7 8" key="1">
    <citation type="journal article" date="2015" name="Int. J. Syst. Evol. Microbiol.">
        <title>Mariniphaga sediminis sp. nov., isolated from coastal sediment.</title>
        <authorList>
            <person name="Wang F.Q."/>
            <person name="Shen Q.Y."/>
            <person name="Chen G.J."/>
            <person name="Du Z.J."/>
        </authorList>
    </citation>
    <scope>NUCLEOTIDE SEQUENCE [LARGE SCALE GENOMIC DNA]</scope>
    <source>
        <strain evidence="7 8">SY21</strain>
    </source>
</reference>